<evidence type="ECO:0000259" key="1">
    <source>
        <dbReference type="Pfam" id="PF01243"/>
    </source>
</evidence>
<dbReference type="HOGENOM" id="CLU_054513_0_0_3"/>
<dbReference type="AlphaFoldDB" id="B0C408"/>
<dbReference type="STRING" id="329726.AM1_1231"/>
<dbReference type="OrthoDB" id="9796486at2"/>
<protein>
    <submittedName>
        <fullName evidence="2">Pyridoxamine 5'-phosphate oxidase</fullName>
    </submittedName>
</protein>
<dbReference type="eggNOG" id="COG3576">
    <property type="taxonomic scope" value="Bacteria"/>
</dbReference>
<dbReference type="PANTHER" id="PTHR42815:SF2">
    <property type="entry name" value="FAD-BINDING, PUTATIVE (AFU_ORTHOLOGUE AFUA_6G07600)-RELATED"/>
    <property type="match status" value="1"/>
</dbReference>
<dbReference type="Gene3D" id="2.30.110.10">
    <property type="entry name" value="Electron Transport, Fmn-binding Protein, Chain A"/>
    <property type="match status" value="2"/>
</dbReference>
<keyword evidence="3" id="KW-1185">Reference proteome</keyword>
<proteinExistence type="predicted"/>
<name>B0C408_ACAM1</name>
<dbReference type="Pfam" id="PF01243">
    <property type="entry name" value="PNPOx_N"/>
    <property type="match status" value="2"/>
</dbReference>
<dbReference type="SUPFAM" id="SSF50475">
    <property type="entry name" value="FMN-binding split barrel"/>
    <property type="match status" value="1"/>
</dbReference>
<sequence>MSGWTRETSPFHAGEQAVQERYGIRDRMEKQGRRIIRDFLPEQHRTFYPQLPFLLVGSVDQEGHPWASMVAGQPGFISSPNPQTLSIQTQPIAGDPLQQNLKVGADVGLLGIELPTRRRNRMNGVIQQITSEGFVVEVKQTFGNCPQYIQTRDVQLIPEQAPPAALTAVDALDSDLQAVVESADTFFIATRYADSTSNLAHGVDVSHRGGKPGFIRVDDAQTLTFPDFAGNLAFNTIGNLILDPRVGLLFPNFQTGDLLTLTGKADVIWDGDDLQSFAGAERLIQIKLEAGFLLKSALPFQANFQEYSPFLEKTGSWPKTV</sequence>
<dbReference type="Proteomes" id="UP000000268">
    <property type="component" value="Chromosome"/>
</dbReference>
<reference evidence="2 3" key="1">
    <citation type="journal article" date="2008" name="Proc. Natl. Acad. Sci. U.S.A.">
        <title>Niche adaptation and genome expansion in the chlorophyll d-producing cyanobacterium Acaryochloris marina.</title>
        <authorList>
            <person name="Swingley W.D."/>
            <person name="Chen M."/>
            <person name="Cheung P.C."/>
            <person name="Conrad A.L."/>
            <person name="Dejesa L.C."/>
            <person name="Hao J."/>
            <person name="Honchak B.M."/>
            <person name="Karbach L.E."/>
            <person name="Kurdoglu A."/>
            <person name="Lahiri S."/>
            <person name="Mastrian S.D."/>
            <person name="Miyashita H."/>
            <person name="Page L."/>
            <person name="Ramakrishna P."/>
            <person name="Satoh S."/>
            <person name="Sattley W.M."/>
            <person name="Shimada Y."/>
            <person name="Taylor H.L."/>
            <person name="Tomo T."/>
            <person name="Tsuchiya T."/>
            <person name="Wang Z.T."/>
            <person name="Raymond J."/>
            <person name="Mimuro M."/>
            <person name="Blankenship R.E."/>
            <person name="Touchman J.W."/>
        </authorList>
    </citation>
    <scope>NUCLEOTIDE SEQUENCE [LARGE SCALE GENOMIC DNA]</scope>
    <source>
        <strain evidence="3">MBIC 11017</strain>
    </source>
</reference>
<dbReference type="InterPro" id="IPR011576">
    <property type="entry name" value="Pyridox_Oxase_N"/>
</dbReference>
<dbReference type="EMBL" id="CP000828">
    <property type="protein sequence ID" value="ABW26268.1"/>
    <property type="molecule type" value="Genomic_DNA"/>
</dbReference>
<dbReference type="InterPro" id="IPR012349">
    <property type="entry name" value="Split_barrel_FMN-bd"/>
</dbReference>
<dbReference type="RefSeq" id="WP_012161814.1">
    <property type="nucleotide sequence ID" value="NC_009925.1"/>
</dbReference>
<gene>
    <name evidence="2" type="ordered locus">AM1_1231</name>
</gene>
<feature type="domain" description="Pyridoxamine 5'-phosphate oxidase N-terminal" evidence="1">
    <location>
        <begin position="40"/>
        <end position="148"/>
    </location>
</feature>
<dbReference type="PANTHER" id="PTHR42815">
    <property type="entry name" value="FAD-BINDING, PUTATIVE (AFU_ORTHOLOGUE AFUA_6G07600)-RELATED"/>
    <property type="match status" value="1"/>
</dbReference>
<organism evidence="2 3">
    <name type="scientific">Acaryochloris marina (strain MBIC 11017)</name>
    <dbReference type="NCBI Taxonomy" id="329726"/>
    <lineage>
        <taxon>Bacteria</taxon>
        <taxon>Bacillati</taxon>
        <taxon>Cyanobacteriota</taxon>
        <taxon>Cyanophyceae</taxon>
        <taxon>Acaryochloridales</taxon>
        <taxon>Acaryochloridaceae</taxon>
        <taxon>Acaryochloris</taxon>
    </lineage>
</organism>
<evidence type="ECO:0000313" key="2">
    <source>
        <dbReference type="EMBL" id="ABW26268.1"/>
    </source>
</evidence>
<dbReference type="KEGG" id="amr:AM1_1231"/>
<evidence type="ECO:0000313" key="3">
    <source>
        <dbReference type="Proteomes" id="UP000000268"/>
    </source>
</evidence>
<accession>B0C408</accession>
<feature type="domain" description="Pyridoxamine 5'-phosphate oxidase N-terminal" evidence="1">
    <location>
        <begin position="175"/>
        <end position="282"/>
    </location>
</feature>